<dbReference type="PROSITE" id="PS01230">
    <property type="entry name" value="TRMA_1"/>
    <property type="match status" value="1"/>
</dbReference>
<dbReference type="CDD" id="cd02440">
    <property type="entry name" value="AdoMet_MTases"/>
    <property type="match status" value="1"/>
</dbReference>
<dbReference type="PANTHER" id="PTHR11061">
    <property type="entry name" value="RNA M5U METHYLTRANSFERASE"/>
    <property type="match status" value="1"/>
</dbReference>
<keyword evidence="4 6" id="KW-0949">S-adenosyl-L-methionine</keyword>
<dbReference type="Proteomes" id="UP000325797">
    <property type="component" value="Chromosome"/>
</dbReference>
<dbReference type="InterPro" id="IPR012340">
    <property type="entry name" value="NA-bd_OB-fold"/>
</dbReference>
<dbReference type="GO" id="GO:0051539">
    <property type="term" value="F:4 iron, 4 sulfur cluster binding"/>
    <property type="evidence" value="ECO:0007669"/>
    <property type="project" value="UniProtKB-KW"/>
</dbReference>
<dbReference type="Gene3D" id="2.40.50.140">
    <property type="entry name" value="Nucleic acid-binding proteins"/>
    <property type="match status" value="1"/>
</dbReference>
<keyword evidence="3 6" id="KW-0808">Transferase</keyword>
<keyword evidence="5" id="KW-0411">Iron-sulfur</keyword>
<evidence type="ECO:0000256" key="2">
    <source>
        <dbReference type="ARBA" id="ARBA00022603"/>
    </source>
</evidence>
<dbReference type="InterPro" id="IPR002792">
    <property type="entry name" value="TRAM_dom"/>
</dbReference>
<evidence type="ECO:0000256" key="7">
    <source>
        <dbReference type="PROSITE-ProRule" id="PRU10015"/>
    </source>
</evidence>
<dbReference type="AlphaFoldDB" id="A0A5J6N2T7"/>
<dbReference type="Gene3D" id="2.40.50.1070">
    <property type="match status" value="1"/>
</dbReference>
<feature type="binding site" evidence="6">
    <location>
        <position position="278"/>
    </location>
    <ligand>
        <name>S-adenosyl-L-methionine</name>
        <dbReference type="ChEBI" id="CHEBI:59789"/>
    </ligand>
</feature>
<dbReference type="InterPro" id="IPR029063">
    <property type="entry name" value="SAM-dependent_MTases_sf"/>
</dbReference>
<feature type="binding site" evidence="6">
    <location>
        <position position="346"/>
    </location>
    <ligand>
        <name>S-adenosyl-L-methionine</name>
        <dbReference type="ChEBI" id="CHEBI:59789"/>
    </ligand>
</feature>
<proteinExistence type="inferred from homology"/>
<dbReference type="EMBL" id="CP042582">
    <property type="protein sequence ID" value="QEX23837.1"/>
    <property type="molecule type" value="Genomic_DNA"/>
</dbReference>
<sequence>MERIGGQGDGVGSLDGRPVYVPATVPGDRLSVRIVSTKGDGLAGEAIELLAAGPDRVEPPCPHFGPCGGCALQQLRDETYAEWKAGLLREALAKRGLRETVLKPLARVAPGSRRRVRFAAGTRGRQVTFGFHQRDSHAVVDIEHCLLLLPALDRLIGPLRSGLEGMLAPGGHAALEATTTEAGIDLLIEQPGNPPDTAMRTRLAALADRLDLARVSWGRPAELPEPIILRRPPAITFGGVAVALPPGAFLQPSREGEALLLAEAQAALEGAERIADLFAGCGSFSLPLSKAAKVHAVEGDKAATDALQAAVKRANIGHRLTVERRDLERAALQPVELKRFDALLFDPPRSGAKAQAEALARGGPPLVVAVSCSPASFARDARILVDGGYRLDWARPVDQFPWSAHLEIVARFSR</sequence>
<dbReference type="SUPFAM" id="SSF53335">
    <property type="entry name" value="S-adenosyl-L-methionine-dependent methyltransferases"/>
    <property type="match status" value="1"/>
</dbReference>
<keyword evidence="2 6" id="KW-0489">Methyltransferase</keyword>
<evidence type="ECO:0000256" key="4">
    <source>
        <dbReference type="ARBA" id="ARBA00022691"/>
    </source>
</evidence>
<protein>
    <submittedName>
        <fullName evidence="9">RNA methyltransferase</fullName>
    </submittedName>
</protein>
<feature type="active site" evidence="7">
    <location>
        <position position="372"/>
    </location>
</feature>
<name>A0A5J6N2T7_9PROT</name>
<dbReference type="KEGG" id="hadh:FRZ61_37760"/>
<dbReference type="PANTHER" id="PTHR11061:SF49">
    <property type="entry name" value="23S RRNA (URACIL(1939)-C(5))-METHYLTRANSFERASE RLMD"/>
    <property type="match status" value="1"/>
</dbReference>
<keyword evidence="1" id="KW-0408">Iron</keyword>
<feature type="binding site" evidence="6">
    <location>
        <position position="298"/>
    </location>
    <ligand>
        <name>S-adenosyl-L-methionine</name>
        <dbReference type="ChEBI" id="CHEBI:59789"/>
    </ligand>
</feature>
<evidence type="ECO:0000259" key="8">
    <source>
        <dbReference type="PROSITE" id="PS50926"/>
    </source>
</evidence>
<feature type="domain" description="TRAM" evidence="8">
    <location>
        <begin position="1"/>
        <end position="48"/>
    </location>
</feature>
<keyword evidence="1" id="KW-0479">Metal-binding</keyword>
<evidence type="ECO:0000256" key="6">
    <source>
        <dbReference type="PROSITE-ProRule" id="PRU01024"/>
    </source>
</evidence>
<accession>A0A5J6N2T7</accession>
<evidence type="ECO:0000313" key="10">
    <source>
        <dbReference type="Proteomes" id="UP000325797"/>
    </source>
</evidence>
<gene>
    <name evidence="9" type="primary">trmA</name>
    <name evidence="9" type="ORF">FRZ61_37760</name>
</gene>
<dbReference type="Gene3D" id="3.40.50.150">
    <property type="entry name" value="Vaccinia Virus protein VP39"/>
    <property type="match status" value="1"/>
</dbReference>
<dbReference type="Pfam" id="PF05958">
    <property type="entry name" value="tRNA_U5-meth_tr"/>
    <property type="match status" value="1"/>
</dbReference>
<evidence type="ECO:0000256" key="1">
    <source>
        <dbReference type="ARBA" id="ARBA00022485"/>
    </source>
</evidence>
<dbReference type="PROSITE" id="PS50926">
    <property type="entry name" value="TRAM"/>
    <property type="match status" value="1"/>
</dbReference>
<dbReference type="PROSITE" id="PS01231">
    <property type="entry name" value="TRMA_2"/>
    <property type="match status" value="1"/>
</dbReference>
<dbReference type="GO" id="GO:0070041">
    <property type="term" value="F:rRNA (uridine-C5-)-methyltransferase activity"/>
    <property type="evidence" value="ECO:0007669"/>
    <property type="project" value="TreeGrafter"/>
</dbReference>
<keyword evidence="1" id="KW-0004">4Fe-4S</keyword>
<dbReference type="GO" id="GO:0070475">
    <property type="term" value="P:rRNA base methylation"/>
    <property type="evidence" value="ECO:0007669"/>
    <property type="project" value="TreeGrafter"/>
</dbReference>
<organism evidence="9 10">
    <name type="scientific">Hypericibacter adhaerens</name>
    <dbReference type="NCBI Taxonomy" id="2602016"/>
    <lineage>
        <taxon>Bacteria</taxon>
        <taxon>Pseudomonadati</taxon>
        <taxon>Pseudomonadota</taxon>
        <taxon>Alphaproteobacteria</taxon>
        <taxon>Rhodospirillales</taxon>
        <taxon>Dongiaceae</taxon>
        <taxon>Hypericibacter</taxon>
    </lineage>
</organism>
<comment type="similarity">
    <text evidence="6">Belongs to the class I-like SAM-binding methyltransferase superfamily. RNA M5U methyltransferase family.</text>
</comment>
<reference evidence="9 10" key="1">
    <citation type="submission" date="2019-08" db="EMBL/GenBank/DDBJ databases">
        <title>Hyperibacter terrae gen. nov., sp. nov. and Hyperibacter viscosus sp. nov., two new members in the family Rhodospirillaceae isolated from the rhizosphere of Hypericum perforatum.</title>
        <authorList>
            <person name="Noviana Z."/>
        </authorList>
    </citation>
    <scope>NUCLEOTIDE SEQUENCE [LARGE SCALE GENOMIC DNA]</scope>
    <source>
        <strain evidence="9 10">R5959</strain>
    </source>
</reference>
<feature type="active site" description="Nucleophile" evidence="6">
    <location>
        <position position="372"/>
    </location>
</feature>
<dbReference type="InterPro" id="IPR010280">
    <property type="entry name" value="U5_MeTrfase_fam"/>
</dbReference>
<keyword evidence="10" id="KW-1185">Reference proteome</keyword>
<evidence type="ECO:0000256" key="5">
    <source>
        <dbReference type="ARBA" id="ARBA00023014"/>
    </source>
</evidence>
<dbReference type="InterPro" id="IPR030391">
    <property type="entry name" value="MeTrfase_TrmA_CS"/>
</dbReference>
<evidence type="ECO:0000256" key="3">
    <source>
        <dbReference type="ARBA" id="ARBA00022679"/>
    </source>
</evidence>
<feature type="binding site" evidence="6">
    <location>
        <position position="251"/>
    </location>
    <ligand>
        <name>S-adenosyl-L-methionine</name>
        <dbReference type="ChEBI" id="CHEBI:59789"/>
    </ligand>
</feature>
<dbReference type="InterPro" id="IPR030390">
    <property type="entry name" value="MeTrfase_TrmA_AS"/>
</dbReference>
<dbReference type="PROSITE" id="PS51687">
    <property type="entry name" value="SAM_MT_RNA_M5U"/>
    <property type="match status" value="1"/>
</dbReference>
<evidence type="ECO:0000313" key="9">
    <source>
        <dbReference type="EMBL" id="QEX23837.1"/>
    </source>
</evidence>
<dbReference type="SUPFAM" id="SSF50249">
    <property type="entry name" value="Nucleic acid-binding proteins"/>
    <property type="match status" value="1"/>
</dbReference>